<accession>W4G0C0</accession>
<protein>
    <recommendedName>
        <fullName evidence="1">NADP-dependent oxidoreductase domain-containing protein</fullName>
    </recommendedName>
</protein>
<sequence length="343" mass="37528">MPTSTDVQAFRTGVNGVALGSVGLGGLYQDLPGEAVTIAVETFETAFPRGVRLIDTAPWYNNAEDVVGQALRRVQTPRHEYYLATKVGRYRSDKHPNGEFDYSRSRIRQSVQDSLAKLGTTYLDVVYLHDVEFVDRDTVLHEAIPALAELQAEGVIKLIGICGYPLDVLDDIVQRSPRPLQVVQSYSHLTLQNDALLTKAASWHAKGIVVINAAPLSMGLLTSRGPPAWHPASSALRASCAAALTWLASVEFATEQQKPSVEGLAIQYALDAQKEHHNVVTTMVVGSMGEAEVLSSIRARDNPSLLSKAHIAKFRQLLGHSYNESWVQDLTCYDAHLLVPPHV</sequence>
<dbReference type="Pfam" id="PF00248">
    <property type="entry name" value="Aldo_ket_red"/>
    <property type="match status" value="1"/>
</dbReference>
<reference evidence="2" key="1">
    <citation type="submission" date="2013-12" db="EMBL/GenBank/DDBJ databases">
        <title>The Genome Sequence of Aphanomyces astaci APO3.</title>
        <authorList>
            <consortium name="The Broad Institute Genomics Platform"/>
            <person name="Russ C."/>
            <person name="Tyler B."/>
            <person name="van West P."/>
            <person name="Dieguez-Uribeondo J."/>
            <person name="Young S.K."/>
            <person name="Zeng Q."/>
            <person name="Gargeya S."/>
            <person name="Fitzgerald M."/>
            <person name="Abouelleil A."/>
            <person name="Alvarado L."/>
            <person name="Chapman S.B."/>
            <person name="Gainer-Dewar J."/>
            <person name="Goldberg J."/>
            <person name="Griggs A."/>
            <person name="Gujja S."/>
            <person name="Hansen M."/>
            <person name="Howarth C."/>
            <person name="Imamovic A."/>
            <person name="Ireland A."/>
            <person name="Larimer J."/>
            <person name="McCowan C."/>
            <person name="Murphy C."/>
            <person name="Pearson M."/>
            <person name="Poon T.W."/>
            <person name="Priest M."/>
            <person name="Roberts A."/>
            <person name="Saif S."/>
            <person name="Shea T."/>
            <person name="Sykes S."/>
            <person name="Wortman J."/>
            <person name="Nusbaum C."/>
            <person name="Birren B."/>
        </authorList>
    </citation>
    <scope>NUCLEOTIDE SEQUENCE [LARGE SCALE GENOMIC DNA]</scope>
    <source>
        <strain evidence="2">APO3</strain>
    </source>
</reference>
<dbReference type="SUPFAM" id="SSF51430">
    <property type="entry name" value="NAD(P)-linked oxidoreductase"/>
    <property type="match status" value="1"/>
</dbReference>
<dbReference type="PANTHER" id="PTHR42686:SF1">
    <property type="entry name" value="GH17980P-RELATED"/>
    <property type="match status" value="1"/>
</dbReference>
<dbReference type="Gene3D" id="3.20.20.100">
    <property type="entry name" value="NADP-dependent oxidoreductase domain"/>
    <property type="match status" value="1"/>
</dbReference>
<dbReference type="AlphaFoldDB" id="W4G0C0"/>
<evidence type="ECO:0000313" key="2">
    <source>
        <dbReference type="EMBL" id="ETV72388.1"/>
    </source>
</evidence>
<dbReference type="InterPro" id="IPR020471">
    <property type="entry name" value="AKR"/>
</dbReference>
<name>W4G0C0_APHAT</name>
<dbReference type="EMBL" id="KI913154">
    <property type="protein sequence ID" value="ETV72388.1"/>
    <property type="molecule type" value="Genomic_DNA"/>
</dbReference>
<dbReference type="VEuPathDB" id="FungiDB:H257_12531"/>
<dbReference type="CDD" id="cd19153">
    <property type="entry name" value="AKR_galDH-like"/>
    <property type="match status" value="1"/>
</dbReference>
<dbReference type="GeneID" id="20814527"/>
<feature type="domain" description="NADP-dependent oxidoreductase" evidence="1">
    <location>
        <begin position="39"/>
        <end position="316"/>
    </location>
</feature>
<dbReference type="GO" id="GO:0045290">
    <property type="term" value="F:D-arabinose 1-dehydrogenase [NAD(P)+] activity"/>
    <property type="evidence" value="ECO:0007669"/>
    <property type="project" value="TreeGrafter"/>
</dbReference>
<gene>
    <name evidence="2" type="ORF">H257_12531</name>
</gene>
<dbReference type="OrthoDB" id="416253at2759"/>
<evidence type="ECO:0000259" key="1">
    <source>
        <dbReference type="Pfam" id="PF00248"/>
    </source>
</evidence>
<proteinExistence type="predicted"/>
<dbReference type="InterPro" id="IPR036812">
    <property type="entry name" value="NAD(P)_OxRdtase_dom_sf"/>
</dbReference>
<organism evidence="2">
    <name type="scientific">Aphanomyces astaci</name>
    <name type="common">Crayfish plague agent</name>
    <dbReference type="NCBI Taxonomy" id="112090"/>
    <lineage>
        <taxon>Eukaryota</taxon>
        <taxon>Sar</taxon>
        <taxon>Stramenopiles</taxon>
        <taxon>Oomycota</taxon>
        <taxon>Saprolegniomycetes</taxon>
        <taxon>Saprolegniales</taxon>
        <taxon>Verrucalvaceae</taxon>
        <taxon>Aphanomyces</taxon>
    </lineage>
</organism>
<dbReference type="PANTHER" id="PTHR42686">
    <property type="entry name" value="GH17980P-RELATED"/>
    <property type="match status" value="1"/>
</dbReference>
<dbReference type="GO" id="GO:0005829">
    <property type="term" value="C:cytosol"/>
    <property type="evidence" value="ECO:0007669"/>
    <property type="project" value="TreeGrafter"/>
</dbReference>
<dbReference type="RefSeq" id="XP_009838070.1">
    <property type="nucleotide sequence ID" value="XM_009839768.1"/>
</dbReference>
<dbReference type="InterPro" id="IPR023210">
    <property type="entry name" value="NADP_OxRdtase_dom"/>
</dbReference>
<dbReference type="GO" id="GO:0070485">
    <property type="term" value="P:dehydro-D-arabinono-1,4-lactone biosynthetic process"/>
    <property type="evidence" value="ECO:0007669"/>
    <property type="project" value="TreeGrafter"/>
</dbReference>